<keyword evidence="4" id="KW-1185">Reference proteome</keyword>
<evidence type="ECO:0000313" key="3">
    <source>
        <dbReference type="EMBL" id="OQS02920.1"/>
    </source>
</evidence>
<feature type="compositionally biased region" description="Pro residues" evidence="2">
    <location>
        <begin position="521"/>
        <end position="531"/>
    </location>
</feature>
<dbReference type="Proteomes" id="UP000243217">
    <property type="component" value="Unassembled WGS sequence"/>
</dbReference>
<comment type="caution">
    <text evidence="3">The sequence shown here is derived from an EMBL/GenBank/DDBJ whole genome shotgun (WGS) entry which is preliminary data.</text>
</comment>
<feature type="coiled-coil region" evidence="1">
    <location>
        <begin position="137"/>
        <end position="164"/>
    </location>
</feature>
<dbReference type="EMBL" id="JNBS01001056">
    <property type="protein sequence ID" value="OQS02920.1"/>
    <property type="molecule type" value="Genomic_DNA"/>
</dbReference>
<accession>A0A1V9ZYP4</accession>
<keyword evidence="1" id="KW-0175">Coiled coil</keyword>
<proteinExistence type="predicted"/>
<dbReference type="STRING" id="74557.A0A1V9ZYP4"/>
<protein>
    <submittedName>
        <fullName evidence="3">Uncharacterized protein</fullName>
    </submittedName>
</protein>
<feature type="region of interest" description="Disordered" evidence="2">
    <location>
        <begin position="516"/>
        <end position="542"/>
    </location>
</feature>
<evidence type="ECO:0000256" key="1">
    <source>
        <dbReference type="SAM" id="Coils"/>
    </source>
</evidence>
<gene>
    <name evidence="3" type="ORF">THRCLA_04753</name>
</gene>
<evidence type="ECO:0000256" key="2">
    <source>
        <dbReference type="SAM" id="MobiDB-lite"/>
    </source>
</evidence>
<dbReference type="OrthoDB" id="79428at2759"/>
<organism evidence="3 4">
    <name type="scientific">Thraustotheca clavata</name>
    <dbReference type="NCBI Taxonomy" id="74557"/>
    <lineage>
        <taxon>Eukaryota</taxon>
        <taxon>Sar</taxon>
        <taxon>Stramenopiles</taxon>
        <taxon>Oomycota</taxon>
        <taxon>Saprolegniomycetes</taxon>
        <taxon>Saprolegniales</taxon>
        <taxon>Achlyaceae</taxon>
        <taxon>Thraustotheca</taxon>
    </lineage>
</organism>
<feature type="coiled-coil region" evidence="1">
    <location>
        <begin position="288"/>
        <end position="371"/>
    </location>
</feature>
<evidence type="ECO:0000313" key="4">
    <source>
        <dbReference type="Proteomes" id="UP000243217"/>
    </source>
</evidence>
<sequence length="559" mass="63737">MAHSDVNLEVVIRAPSSSVASLNKQLRELETRYHRTRLQFEKSNLKNEAMSSEVRRLRNENKALERENSKKSMLLEKLANEKKQIQAQAISNRDYAKRIEQKLAMGAKGHAAATRFADLTSRLDQMQKQHHEDLLAIETKGDQIKELESKIAILKRSVEIRIRELGLDGNIHNGMIYEIARLQEANASLALQLALEVDQSLSLKSIIDKKDAEIEHLEEERLECENLVAKKENEIAEIHSLLENTKKEVTTLSEEKHMLMGYVQEQAEKILNGETTMKKQLQLHKHTVENLELELQRRNSILADMKEKATASQQAYDKLLQAYNITQDTVVHERSSTEALRTLITDKSNEIETLDKKIQELTQDNQTRQIREEELSSKCTLYSADIAAFKAMTEELEKSNSELKFQYDTQCKATRVLQDEMERSLVDLESLTKERNEVARAMNEAVTISATAMEEQQLLRDKVDSQAAQIVQLKQAKTLMQNAMLEQLAALRKQLQLERVARLTAESKQKLGSLAETLSDPLPPPPPPPETPSSDSTRLHKPYVFVDTDSTITLQDLVK</sequence>
<feature type="coiled-coil region" evidence="1">
    <location>
        <begin position="207"/>
        <end position="255"/>
    </location>
</feature>
<reference evidence="3 4" key="1">
    <citation type="journal article" date="2014" name="Genome Biol. Evol.">
        <title>The secreted proteins of Achlya hypogyna and Thraustotheca clavata identify the ancestral oomycete secretome and reveal gene acquisitions by horizontal gene transfer.</title>
        <authorList>
            <person name="Misner I."/>
            <person name="Blouin N."/>
            <person name="Leonard G."/>
            <person name="Richards T.A."/>
            <person name="Lane C.E."/>
        </authorList>
    </citation>
    <scope>NUCLEOTIDE SEQUENCE [LARGE SCALE GENOMIC DNA]</scope>
    <source>
        <strain evidence="3 4">ATCC 34112</strain>
    </source>
</reference>
<name>A0A1V9ZYP4_9STRA</name>
<feature type="coiled-coil region" evidence="1">
    <location>
        <begin position="19"/>
        <end position="88"/>
    </location>
</feature>
<dbReference type="AlphaFoldDB" id="A0A1V9ZYP4"/>